<dbReference type="EMBL" id="JXJQ01000006">
    <property type="protein sequence ID" value="KJY62394.1"/>
    <property type="molecule type" value="Genomic_DNA"/>
</dbReference>
<feature type="domain" description="IrrE N-terminal-like" evidence="1">
    <location>
        <begin position="10"/>
        <end position="66"/>
    </location>
</feature>
<dbReference type="RefSeq" id="WP_084616644.1">
    <property type="nucleotide sequence ID" value="NZ_JBHSZT010000001.1"/>
</dbReference>
<reference evidence="2 3" key="1">
    <citation type="submission" date="2015-01" db="EMBL/GenBank/DDBJ databases">
        <title>Comparative genomics of the lactic acid bacteria isolated from the honey bee gut.</title>
        <authorList>
            <person name="Ellegaard K.M."/>
            <person name="Tamarit D."/>
            <person name="Javelind E."/>
            <person name="Olofsson T."/>
            <person name="Andersson S.G."/>
            <person name="Vasquez A."/>
        </authorList>
    </citation>
    <scope>NUCLEOTIDE SEQUENCE [LARGE SCALE GENOMIC DNA]</scope>
    <source>
        <strain evidence="2 3">Bin4</strain>
    </source>
</reference>
<sequence>MLFDSDCSKKPVQRIRFTLAHELGHYVLRHFYDKSTNNFRRNSSNDGKNSKFEHEANRFARELLAPVFLVEKFPIYSTKEYIGKCLDISPESASNVISFYKKNAKRYFIDDNGDDFSAYRKYFYKVNYFEGRQNSYMPNNKHCSKNFAFTYCKKCKCSQQTFKNQKHCIICNSTDLFFVVPTNFFYFHEQFEENSIILNNLDDNHIVIPDYCPNCNTPIIDPELNNCKKCGYIIRNTCKSNYPCNLILLPRRANFCPVCGEQTTKN</sequence>
<comment type="caution">
    <text evidence="2">The sequence shown here is derived from an EMBL/GenBank/DDBJ whole genome shotgun (WGS) entry which is preliminary data.</text>
</comment>
<evidence type="ECO:0000313" key="3">
    <source>
        <dbReference type="Proteomes" id="UP000033558"/>
    </source>
</evidence>
<evidence type="ECO:0000259" key="1">
    <source>
        <dbReference type="Pfam" id="PF06114"/>
    </source>
</evidence>
<dbReference type="PANTHER" id="PTHR43236:SF1">
    <property type="entry name" value="BLL7220 PROTEIN"/>
    <property type="match status" value="1"/>
</dbReference>
<gene>
    <name evidence="2" type="ORF">JG30_05980</name>
</gene>
<dbReference type="OrthoDB" id="9816277at2"/>
<organism evidence="2 3">
    <name type="scientific">Bombilactobacillus mellifer</name>
    <dbReference type="NCBI Taxonomy" id="1218492"/>
    <lineage>
        <taxon>Bacteria</taxon>
        <taxon>Bacillati</taxon>
        <taxon>Bacillota</taxon>
        <taxon>Bacilli</taxon>
        <taxon>Lactobacillales</taxon>
        <taxon>Lactobacillaceae</taxon>
        <taxon>Bombilactobacillus</taxon>
    </lineage>
</organism>
<dbReference type="HOGENOM" id="CLU_1045062_0_0_9"/>
<proteinExistence type="predicted"/>
<dbReference type="Gene3D" id="1.10.10.2910">
    <property type="match status" value="1"/>
</dbReference>
<protein>
    <recommendedName>
        <fullName evidence="1">IrrE N-terminal-like domain-containing protein</fullName>
    </recommendedName>
</protein>
<dbReference type="STRING" id="1218492.JG30_05980"/>
<name>A0A0F4LVQ8_9LACO</name>
<dbReference type="Proteomes" id="UP000033558">
    <property type="component" value="Unassembled WGS sequence"/>
</dbReference>
<dbReference type="InterPro" id="IPR010359">
    <property type="entry name" value="IrrE_HExxH"/>
</dbReference>
<dbReference type="AlphaFoldDB" id="A0A0F4LVQ8"/>
<dbReference type="InterPro" id="IPR052345">
    <property type="entry name" value="Rad_response_metalloprotease"/>
</dbReference>
<dbReference type="Pfam" id="PF06114">
    <property type="entry name" value="Peptidase_M78"/>
    <property type="match status" value="1"/>
</dbReference>
<keyword evidence="3" id="KW-1185">Reference proteome</keyword>
<evidence type="ECO:0000313" key="2">
    <source>
        <dbReference type="EMBL" id="KJY62394.1"/>
    </source>
</evidence>
<dbReference type="PATRIC" id="fig|1218492.5.peg.724"/>
<dbReference type="PANTHER" id="PTHR43236">
    <property type="entry name" value="ANTITOXIN HIGA1"/>
    <property type="match status" value="1"/>
</dbReference>
<accession>A0A0F4LVQ8</accession>